<dbReference type="InterPro" id="IPR002293">
    <property type="entry name" value="AA/rel_permease1"/>
</dbReference>
<dbReference type="Gene3D" id="1.20.1740.10">
    <property type="entry name" value="Amino acid/polyamine transporter I"/>
    <property type="match status" value="1"/>
</dbReference>
<dbReference type="HOGENOM" id="CLU_039037_0_0_11"/>
<evidence type="ECO:0000256" key="6">
    <source>
        <dbReference type="SAM" id="Phobius"/>
    </source>
</evidence>
<dbReference type="EMBL" id="FR845719">
    <property type="protein sequence ID" value="CCA59042.1"/>
    <property type="molecule type" value="Genomic_DNA"/>
</dbReference>
<dbReference type="PIRSF" id="PIRSF006060">
    <property type="entry name" value="AA_transporter"/>
    <property type="match status" value="1"/>
</dbReference>
<feature type="transmembrane region" description="Helical" evidence="6">
    <location>
        <begin position="20"/>
        <end position="45"/>
    </location>
</feature>
<evidence type="ECO:0000256" key="2">
    <source>
        <dbReference type="ARBA" id="ARBA00022475"/>
    </source>
</evidence>
<feature type="transmembrane region" description="Helical" evidence="6">
    <location>
        <begin position="97"/>
        <end position="116"/>
    </location>
</feature>
<feature type="transmembrane region" description="Helical" evidence="6">
    <location>
        <begin position="166"/>
        <end position="185"/>
    </location>
</feature>
<evidence type="ECO:0000313" key="8">
    <source>
        <dbReference type="Proteomes" id="UP000006854"/>
    </source>
</evidence>
<name>F2R9J9_STRVP</name>
<feature type="transmembrane region" description="Helical" evidence="6">
    <location>
        <begin position="375"/>
        <end position="398"/>
    </location>
</feature>
<dbReference type="eggNOG" id="COG0531">
    <property type="taxonomic scope" value="Bacteria"/>
</dbReference>
<evidence type="ECO:0000256" key="5">
    <source>
        <dbReference type="ARBA" id="ARBA00023136"/>
    </source>
</evidence>
<dbReference type="GeneID" id="51866309"/>
<dbReference type="OrthoDB" id="138827at2"/>
<keyword evidence="2" id="KW-1003">Cell membrane</keyword>
<feature type="transmembrane region" description="Helical" evidence="6">
    <location>
        <begin position="295"/>
        <end position="317"/>
    </location>
</feature>
<dbReference type="STRING" id="953739.SVEN_5756"/>
<proteinExistence type="predicted"/>
<dbReference type="GO" id="GO:0005886">
    <property type="term" value="C:plasma membrane"/>
    <property type="evidence" value="ECO:0007669"/>
    <property type="project" value="UniProtKB-SubCell"/>
</dbReference>
<feature type="transmembrane region" description="Helical" evidence="6">
    <location>
        <begin position="243"/>
        <end position="265"/>
    </location>
</feature>
<keyword evidence="4 6" id="KW-1133">Transmembrane helix</keyword>
<feature type="transmembrane region" description="Helical" evidence="6">
    <location>
        <begin position="51"/>
        <end position="70"/>
    </location>
</feature>
<accession>F2R9J9</accession>
<dbReference type="Proteomes" id="UP000006854">
    <property type="component" value="Chromosome"/>
</dbReference>
<keyword evidence="8" id="KW-1185">Reference proteome</keyword>
<reference evidence="7 8" key="1">
    <citation type="journal article" date="2011" name="BMC Genomics">
        <title>Genome-wide analysis of the role of GlnR in Streptomyces venezuelae provides new insights into global nitrogen regulation in actinomycetes.</title>
        <authorList>
            <person name="Pullan S.T."/>
            <person name="Bibb M.J."/>
            <person name="Merrick M."/>
        </authorList>
    </citation>
    <scope>NUCLEOTIDE SEQUENCE [LARGE SCALE GENOMIC DNA]</scope>
    <source>
        <strain evidence="7">ATCC 10712</strain>
    </source>
</reference>
<protein>
    <submittedName>
        <fullName evidence="7">Amino acid transporter, APC family</fullName>
    </submittedName>
</protein>
<evidence type="ECO:0000313" key="7">
    <source>
        <dbReference type="EMBL" id="CCA59042.1"/>
    </source>
</evidence>
<dbReference type="PANTHER" id="PTHR42770">
    <property type="entry name" value="AMINO ACID TRANSPORTER-RELATED"/>
    <property type="match status" value="1"/>
</dbReference>
<feature type="transmembrane region" description="Helical" evidence="6">
    <location>
        <begin position="410"/>
        <end position="432"/>
    </location>
</feature>
<dbReference type="GO" id="GO:0022857">
    <property type="term" value="F:transmembrane transporter activity"/>
    <property type="evidence" value="ECO:0007669"/>
    <property type="project" value="InterPro"/>
</dbReference>
<feature type="transmembrane region" description="Helical" evidence="6">
    <location>
        <begin position="348"/>
        <end position="369"/>
    </location>
</feature>
<organism evidence="7 8">
    <name type="scientific">Streptomyces venezuelae (strain ATCC 10712 / CBS 650.69 / DSM 40230 / JCM 4526 / NBRC 13096 / PD 04745)</name>
    <dbReference type="NCBI Taxonomy" id="953739"/>
    <lineage>
        <taxon>Bacteria</taxon>
        <taxon>Bacillati</taxon>
        <taxon>Actinomycetota</taxon>
        <taxon>Actinomycetes</taxon>
        <taxon>Kitasatosporales</taxon>
        <taxon>Streptomycetaceae</taxon>
        <taxon>Streptomyces</taxon>
    </lineage>
</organism>
<evidence type="ECO:0000256" key="4">
    <source>
        <dbReference type="ARBA" id="ARBA00022989"/>
    </source>
</evidence>
<evidence type="ECO:0000256" key="3">
    <source>
        <dbReference type="ARBA" id="ARBA00022692"/>
    </source>
</evidence>
<keyword evidence="3 6" id="KW-0812">Transmembrane</keyword>
<comment type="subcellular location">
    <subcellularLocation>
        <location evidence="1">Cell membrane</location>
        <topology evidence="1">Multi-pass membrane protein</topology>
    </subcellularLocation>
</comment>
<dbReference type="RefSeq" id="WP_015036937.1">
    <property type="nucleotide sequence ID" value="NC_018750.1"/>
</dbReference>
<keyword evidence="5 6" id="KW-0472">Membrane</keyword>
<sequence>MTTPHPDETDKGLRSGSVGLLASVALGLSSTAPAYSITVTLGYVALVVGDLAPAALLLGFVPILLTAFAFRELNREMPDCGTTFVWNTRAFGPRTGWFAGGWVPQIATLIAMAALAQVSSGYLLSLLGLRAAADDVLVVAAVAVLIVAGLTVVARRGLRVAAGLQYVLLGLQLLALIGFGAAALARDGVSSPSLSWLNPLAMDSFGSFAQAVLLCLFIYWGWDALITTNEETRDSARVPGQAAMISTLVLLGTYLFTAFAVVSFAGTGTGGIGLGNPDNATDVLASLAPPVLGDAFAKVMELAVCVSAASALLTCLVSSPRSSLSMAAHGGLPAAFARVHPRYHTPGFGTVFYGSATAAVLLTLSLLSADFLGDAILCIGLLIACYYGTTALACVWYFRKRLRESPRALFLRGVLPLAGGLLMLGAFVRSAYDMFDPAYGSTSFHGIGGVFLLGTGSLAAGAIAVLTARAAYPAFFRNGRTTVVARLVTAED</sequence>
<dbReference type="AlphaFoldDB" id="F2R9J9"/>
<dbReference type="PATRIC" id="fig|953739.5.peg.970"/>
<feature type="transmembrane region" description="Helical" evidence="6">
    <location>
        <begin position="444"/>
        <end position="468"/>
    </location>
</feature>
<dbReference type="PANTHER" id="PTHR42770:SF7">
    <property type="entry name" value="MEMBRANE PROTEIN"/>
    <property type="match status" value="1"/>
</dbReference>
<feature type="transmembrane region" description="Helical" evidence="6">
    <location>
        <begin position="205"/>
        <end position="222"/>
    </location>
</feature>
<gene>
    <name evidence="7" type="ordered locus">SVEN_5756</name>
</gene>
<dbReference type="KEGG" id="sve:SVEN_5756"/>
<dbReference type="Pfam" id="PF13520">
    <property type="entry name" value="AA_permease_2"/>
    <property type="match status" value="1"/>
</dbReference>
<evidence type="ECO:0000256" key="1">
    <source>
        <dbReference type="ARBA" id="ARBA00004651"/>
    </source>
</evidence>
<feature type="transmembrane region" description="Helical" evidence="6">
    <location>
        <begin position="136"/>
        <end position="154"/>
    </location>
</feature>
<dbReference type="InterPro" id="IPR050367">
    <property type="entry name" value="APC_superfamily"/>
</dbReference>